<evidence type="ECO:0000313" key="3">
    <source>
        <dbReference type="Proteomes" id="UP000789901"/>
    </source>
</evidence>
<feature type="compositionally biased region" description="Acidic residues" evidence="1">
    <location>
        <begin position="97"/>
        <end position="106"/>
    </location>
</feature>
<name>A0ABN7UC97_GIGMA</name>
<evidence type="ECO:0000256" key="1">
    <source>
        <dbReference type="SAM" id="MobiDB-lite"/>
    </source>
</evidence>
<sequence>MPVSKSEIFTQLYNLSDPIPGVDSHYKSFEELYDTQTIEKYRPSCKKTIFKTKFIQIRGSIKEKAKHIMPFVLLDKSDQENEINEIDDTCSNNSKEDMEDAISDPI</sequence>
<dbReference type="Proteomes" id="UP000789901">
    <property type="component" value="Unassembled WGS sequence"/>
</dbReference>
<comment type="caution">
    <text evidence="2">The sequence shown here is derived from an EMBL/GenBank/DDBJ whole genome shotgun (WGS) entry which is preliminary data.</text>
</comment>
<keyword evidence="3" id="KW-1185">Reference proteome</keyword>
<protein>
    <submittedName>
        <fullName evidence="2">31504_t:CDS:1</fullName>
    </submittedName>
</protein>
<proteinExistence type="predicted"/>
<dbReference type="EMBL" id="CAJVQB010002069">
    <property type="protein sequence ID" value="CAG8561015.1"/>
    <property type="molecule type" value="Genomic_DNA"/>
</dbReference>
<gene>
    <name evidence="2" type="ORF">GMARGA_LOCUS5019</name>
</gene>
<accession>A0ABN7UC97</accession>
<evidence type="ECO:0000313" key="2">
    <source>
        <dbReference type="EMBL" id="CAG8561015.1"/>
    </source>
</evidence>
<reference evidence="2 3" key="1">
    <citation type="submission" date="2021-06" db="EMBL/GenBank/DDBJ databases">
        <authorList>
            <person name="Kallberg Y."/>
            <person name="Tangrot J."/>
            <person name="Rosling A."/>
        </authorList>
    </citation>
    <scope>NUCLEOTIDE SEQUENCE [LARGE SCALE GENOMIC DNA]</scope>
    <source>
        <strain evidence="2 3">120-4 pot B 10/14</strain>
    </source>
</reference>
<feature type="region of interest" description="Disordered" evidence="1">
    <location>
        <begin position="87"/>
        <end position="106"/>
    </location>
</feature>
<organism evidence="2 3">
    <name type="scientific">Gigaspora margarita</name>
    <dbReference type="NCBI Taxonomy" id="4874"/>
    <lineage>
        <taxon>Eukaryota</taxon>
        <taxon>Fungi</taxon>
        <taxon>Fungi incertae sedis</taxon>
        <taxon>Mucoromycota</taxon>
        <taxon>Glomeromycotina</taxon>
        <taxon>Glomeromycetes</taxon>
        <taxon>Diversisporales</taxon>
        <taxon>Gigasporaceae</taxon>
        <taxon>Gigaspora</taxon>
    </lineage>
</organism>